<dbReference type="GO" id="GO:0005230">
    <property type="term" value="F:extracellular ligand-gated monoatomic ion channel activity"/>
    <property type="evidence" value="ECO:0007669"/>
    <property type="project" value="InterPro"/>
</dbReference>
<dbReference type="Proteomes" id="UP000095280">
    <property type="component" value="Unplaced"/>
</dbReference>
<reference evidence="7" key="1">
    <citation type="submission" date="2016-11" db="UniProtKB">
        <authorList>
            <consortium name="WormBaseParasite"/>
        </authorList>
    </citation>
    <scope>IDENTIFICATION</scope>
</reference>
<dbReference type="InterPro" id="IPR006029">
    <property type="entry name" value="Neurotrans-gated_channel_TM"/>
</dbReference>
<dbReference type="AlphaFoldDB" id="A0A1I8FJK8"/>
<keyword evidence="6" id="KW-1185">Reference proteome</keyword>
<dbReference type="InterPro" id="IPR006202">
    <property type="entry name" value="Neur_chan_lig-bd"/>
</dbReference>
<dbReference type="GO" id="GO:0016020">
    <property type="term" value="C:membrane"/>
    <property type="evidence" value="ECO:0007669"/>
    <property type="project" value="UniProtKB-SubCell"/>
</dbReference>
<feature type="region of interest" description="Disordered" evidence="2">
    <location>
        <begin position="1"/>
        <end position="22"/>
    </location>
</feature>
<evidence type="ECO:0000256" key="1">
    <source>
        <dbReference type="ARBA" id="ARBA00004141"/>
    </source>
</evidence>
<dbReference type="SUPFAM" id="SSF90112">
    <property type="entry name" value="Neurotransmitter-gated ion-channel transmembrane pore"/>
    <property type="match status" value="1"/>
</dbReference>
<dbReference type="Pfam" id="PF02932">
    <property type="entry name" value="Neur_chan_memb"/>
    <property type="match status" value="1"/>
</dbReference>
<dbReference type="Pfam" id="PF02931">
    <property type="entry name" value="Neur_chan_LBD"/>
    <property type="match status" value="1"/>
</dbReference>
<dbReference type="InterPro" id="IPR036734">
    <property type="entry name" value="Neur_chan_lig-bd_sf"/>
</dbReference>
<keyword evidence="3" id="KW-0812">Transmembrane</keyword>
<feature type="domain" description="Neurotransmitter-gated ion-channel ligand-binding" evidence="4">
    <location>
        <begin position="4"/>
        <end position="60"/>
    </location>
</feature>
<dbReference type="SUPFAM" id="SSF63712">
    <property type="entry name" value="Nicotinic receptor ligand binding domain-like"/>
    <property type="match status" value="1"/>
</dbReference>
<dbReference type="InterPro" id="IPR036719">
    <property type="entry name" value="Neuro-gated_channel_TM_sf"/>
</dbReference>
<organism evidence="6 7">
    <name type="scientific">Macrostomum lignano</name>
    <dbReference type="NCBI Taxonomy" id="282301"/>
    <lineage>
        <taxon>Eukaryota</taxon>
        <taxon>Metazoa</taxon>
        <taxon>Spiralia</taxon>
        <taxon>Lophotrochozoa</taxon>
        <taxon>Platyhelminthes</taxon>
        <taxon>Rhabditophora</taxon>
        <taxon>Macrostomorpha</taxon>
        <taxon>Macrostomida</taxon>
        <taxon>Macrostomidae</taxon>
        <taxon>Macrostomum</taxon>
    </lineage>
</organism>
<keyword evidence="3" id="KW-1133">Transmembrane helix</keyword>
<name>A0A1I8FJK8_9PLAT</name>
<dbReference type="WBParaSite" id="maker-unitig_37063-snap-gene-0.1-mRNA-1">
    <property type="protein sequence ID" value="maker-unitig_37063-snap-gene-0.1-mRNA-1"/>
    <property type="gene ID" value="maker-unitig_37063-snap-gene-0.1"/>
</dbReference>
<feature type="transmembrane region" description="Helical" evidence="3">
    <location>
        <begin position="166"/>
        <end position="186"/>
    </location>
</feature>
<protein>
    <submittedName>
        <fullName evidence="7">Neur_chan_LBD domain-containing protein</fullName>
    </submittedName>
</protein>
<feature type="transmembrane region" description="Helical" evidence="3">
    <location>
        <begin position="142"/>
        <end position="160"/>
    </location>
</feature>
<evidence type="ECO:0000259" key="5">
    <source>
        <dbReference type="Pfam" id="PF02932"/>
    </source>
</evidence>
<evidence type="ECO:0000259" key="4">
    <source>
        <dbReference type="Pfam" id="PF02931"/>
    </source>
</evidence>
<evidence type="ECO:0000256" key="2">
    <source>
        <dbReference type="SAM" id="MobiDB-lite"/>
    </source>
</evidence>
<evidence type="ECO:0000256" key="3">
    <source>
        <dbReference type="SAM" id="Phobius"/>
    </source>
</evidence>
<keyword evidence="3" id="KW-0472">Membrane</keyword>
<dbReference type="Gene3D" id="1.20.58.390">
    <property type="entry name" value="Neurotransmitter-gated ion-channel transmembrane domain"/>
    <property type="match status" value="1"/>
</dbReference>
<evidence type="ECO:0000313" key="6">
    <source>
        <dbReference type="Proteomes" id="UP000095280"/>
    </source>
</evidence>
<proteinExistence type="predicted"/>
<accession>A0A1I8FJK8</accession>
<sequence>MEPLKWDPRQHDGSTTGSTYPPDQIWLPDMRAVQQVTVKHDGQITWEPPAIFKSSCQIDFWRVDPRRTGGGSAAFETVRSRLTHGLDTFFAKRGIELENYYESVECPTFLPSCSSISTAFQDQKKDPVLHREPYRAHSGEKITLSVSILLALTVLVVPLIGKYLLFTMVLVTLSIVVTVIVLNVHFCDPLTNQMTSVVRRLFLGLLPRILCMQKPSEKMYPKEKRGPGGKPPTGRKFEAFHRRNADCRRRNAPHPSAVICNRSALLSDETSQPLTQAQALATAQLFVILTHNL</sequence>
<dbReference type="Gene3D" id="2.70.170.10">
    <property type="entry name" value="Neurotransmitter-gated ion-channel ligand-binding domain"/>
    <property type="match status" value="1"/>
</dbReference>
<feature type="compositionally biased region" description="Basic and acidic residues" evidence="2">
    <location>
        <begin position="1"/>
        <end position="12"/>
    </location>
</feature>
<evidence type="ECO:0000313" key="7">
    <source>
        <dbReference type="WBParaSite" id="maker-unitig_37063-snap-gene-0.1-mRNA-1"/>
    </source>
</evidence>
<feature type="domain" description="Neurotransmitter-gated ion-channel transmembrane" evidence="5">
    <location>
        <begin position="138"/>
        <end position="236"/>
    </location>
</feature>
<comment type="subcellular location">
    <subcellularLocation>
        <location evidence="1">Membrane</location>
        <topology evidence="1">Multi-pass membrane protein</topology>
    </subcellularLocation>
</comment>
<dbReference type="InterPro" id="IPR038050">
    <property type="entry name" value="Neuro_actylchol_rec"/>
</dbReference>